<feature type="domain" description="HTH crp-type" evidence="1">
    <location>
        <begin position="24"/>
        <end position="98"/>
    </location>
</feature>
<dbReference type="Pfam" id="PF13545">
    <property type="entry name" value="HTH_Crp_2"/>
    <property type="match status" value="1"/>
</dbReference>
<evidence type="ECO:0000313" key="2">
    <source>
        <dbReference type="EMBL" id="GAJ16197.1"/>
    </source>
</evidence>
<accession>X1VEK0</accession>
<organism evidence="2">
    <name type="scientific">marine sediment metagenome</name>
    <dbReference type="NCBI Taxonomy" id="412755"/>
    <lineage>
        <taxon>unclassified sequences</taxon>
        <taxon>metagenomes</taxon>
        <taxon>ecological metagenomes</taxon>
    </lineage>
</organism>
<dbReference type="Gene3D" id="1.10.10.10">
    <property type="entry name" value="Winged helix-like DNA-binding domain superfamily/Winged helix DNA-binding domain"/>
    <property type="match status" value="1"/>
</dbReference>
<dbReference type="SMART" id="SM00419">
    <property type="entry name" value="HTH_CRP"/>
    <property type="match status" value="1"/>
</dbReference>
<gene>
    <name evidence="2" type="ORF">S12H4_42929</name>
</gene>
<dbReference type="GO" id="GO:0006355">
    <property type="term" value="P:regulation of DNA-templated transcription"/>
    <property type="evidence" value="ECO:0007669"/>
    <property type="project" value="InterPro"/>
</dbReference>
<feature type="non-terminal residue" evidence="2">
    <location>
        <position position="1"/>
    </location>
</feature>
<dbReference type="GO" id="GO:0003677">
    <property type="term" value="F:DNA binding"/>
    <property type="evidence" value="ECO:0007669"/>
    <property type="project" value="InterPro"/>
</dbReference>
<dbReference type="InterPro" id="IPR012318">
    <property type="entry name" value="HTH_CRP"/>
</dbReference>
<dbReference type="AlphaFoldDB" id="X1VEK0"/>
<dbReference type="SUPFAM" id="SSF46785">
    <property type="entry name" value="Winged helix' DNA-binding domain"/>
    <property type="match status" value="1"/>
</dbReference>
<dbReference type="InterPro" id="IPR036388">
    <property type="entry name" value="WH-like_DNA-bd_sf"/>
</dbReference>
<sequence length="132" mass="14611">TAFWWETLVNAAIQREWTMSLGQRTALERMAHLLCEIWLRLRLAGLTQGDSCDFPLTQGDLADATGLSKVHVNRTLQELRAGGLIVLKGKTLAVPNLDRLMRTGLFNPNYLHMDHEGRQLDAVGTPSDATAG</sequence>
<name>X1VEK0_9ZZZZ</name>
<proteinExistence type="predicted"/>
<dbReference type="PROSITE" id="PS51063">
    <property type="entry name" value="HTH_CRP_2"/>
    <property type="match status" value="1"/>
</dbReference>
<dbReference type="InterPro" id="IPR036390">
    <property type="entry name" value="WH_DNA-bd_sf"/>
</dbReference>
<protein>
    <recommendedName>
        <fullName evidence="1">HTH crp-type domain-containing protein</fullName>
    </recommendedName>
</protein>
<reference evidence="2" key="1">
    <citation type="journal article" date="2014" name="Front. Microbiol.">
        <title>High frequency of phylogenetically diverse reductive dehalogenase-homologous genes in deep subseafloor sedimentary metagenomes.</title>
        <authorList>
            <person name="Kawai M."/>
            <person name="Futagami T."/>
            <person name="Toyoda A."/>
            <person name="Takaki Y."/>
            <person name="Nishi S."/>
            <person name="Hori S."/>
            <person name="Arai W."/>
            <person name="Tsubouchi T."/>
            <person name="Morono Y."/>
            <person name="Uchiyama I."/>
            <person name="Ito T."/>
            <person name="Fujiyama A."/>
            <person name="Inagaki F."/>
            <person name="Takami H."/>
        </authorList>
    </citation>
    <scope>NUCLEOTIDE SEQUENCE</scope>
    <source>
        <strain evidence="2">Expedition CK06-06</strain>
    </source>
</reference>
<dbReference type="EMBL" id="BARW01026306">
    <property type="protein sequence ID" value="GAJ16197.1"/>
    <property type="molecule type" value="Genomic_DNA"/>
</dbReference>
<evidence type="ECO:0000259" key="1">
    <source>
        <dbReference type="PROSITE" id="PS51063"/>
    </source>
</evidence>
<comment type="caution">
    <text evidence="2">The sequence shown here is derived from an EMBL/GenBank/DDBJ whole genome shotgun (WGS) entry which is preliminary data.</text>
</comment>
<dbReference type="CDD" id="cd00092">
    <property type="entry name" value="HTH_CRP"/>
    <property type="match status" value="1"/>
</dbReference>